<dbReference type="KEGG" id="spph:KFK14_17755"/>
<feature type="domain" description="KilA-N" evidence="1">
    <location>
        <begin position="8"/>
        <end position="113"/>
    </location>
</feature>
<name>A0A975Q102_9SPHN</name>
<dbReference type="Gene3D" id="3.10.260.10">
    <property type="entry name" value="Transcription regulator HTH, APSES-type DNA-binding domain"/>
    <property type="match status" value="1"/>
</dbReference>
<dbReference type="InterPro" id="IPR017880">
    <property type="entry name" value="KilA_N"/>
</dbReference>
<dbReference type="RefSeq" id="WP_212608597.1">
    <property type="nucleotide sequence ID" value="NZ_CP073910.1"/>
</dbReference>
<dbReference type="InterPro" id="IPR018004">
    <property type="entry name" value="KilA/APSES_HTH"/>
</dbReference>
<dbReference type="AlphaFoldDB" id="A0A975Q102"/>
<dbReference type="SMART" id="SM01252">
    <property type="entry name" value="KilA-N"/>
    <property type="match status" value="1"/>
</dbReference>
<dbReference type="Proteomes" id="UP000681425">
    <property type="component" value="Chromosome"/>
</dbReference>
<dbReference type="GO" id="GO:0003677">
    <property type="term" value="F:DNA binding"/>
    <property type="evidence" value="ECO:0007669"/>
    <property type="project" value="InterPro"/>
</dbReference>
<dbReference type="InterPro" id="IPR036887">
    <property type="entry name" value="HTH_APSES_sf"/>
</dbReference>
<keyword evidence="3" id="KW-1185">Reference proteome</keyword>
<protein>
    <submittedName>
        <fullName evidence="2">KilA-N domain-containing protein</fullName>
    </submittedName>
</protein>
<evidence type="ECO:0000313" key="2">
    <source>
        <dbReference type="EMBL" id="QUT04857.1"/>
    </source>
</evidence>
<sequence>MTDSTSNQLALVPHTYQASLIHQRSGDGYINATAMCKAAGKKWNDYFRIGTTKAFLAELSTVAGIPATALVQSIQGGSPELQGTWIHPQVAIHLAQWLSPEFAVRVTEWVYEWMSGRHPSERVWRQFEDRISLVYDNVPLGYFCVFRAIADLFASMIANGADFGTRMILDISVGGCWAAHWKSAKLSDKFGEHAKFPHYYPGYFPQSFSNPQMANCYPEDAIPTFNRWLRDVYVPHKMPAYLKKLVSQKKLPPQIANNTLAALAAREAGRALPSPNR</sequence>
<dbReference type="EMBL" id="CP073910">
    <property type="protein sequence ID" value="QUT04857.1"/>
    <property type="molecule type" value="Genomic_DNA"/>
</dbReference>
<evidence type="ECO:0000313" key="3">
    <source>
        <dbReference type="Proteomes" id="UP000681425"/>
    </source>
</evidence>
<dbReference type="SUPFAM" id="SSF54616">
    <property type="entry name" value="DNA-binding domain of Mlu1-box binding protein MBP1"/>
    <property type="match status" value="1"/>
</dbReference>
<dbReference type="Pfam" id="PF04383">
    <property type="entry name" value="KilA-N"/>
    <property type="match status" value="1"/>
</dbReference>
<organism evidence="2 3">
    <name type="scientific">Sphingobium phenoxybenzoativorans</name>
    <dbReference type="NCBI Taxonomy" id="1592790"/>
    <lineage>
        <taxon>Bacteria</taxon>
        <taxon>Pseudomonadati</taxon>
        <taxon>Pseudomonadota</taxon>
        <taxon>Alphaproteobacteria</taxon>
        <taxon>Sphingomonadales</taxon>
        <taxon>Sphingomonadaceae</taxon>
        <taxon>Sphingobium</taxon>
    </lineage>
</organism>
<reference evidence="2" key="1">
    <citation type="submission" date="2021-04" db="EMBL/GenBank/DDBJ databases">
        <title>Isolation of p-tert-butylphenol degrading bacteria Sphingobium phenoxybenzoativorans Tas13 from active sludge.</title>
        <authorList>
            <person name="Li Y."/>
        </authorList>
    </citation>
    <scope>NUCLEOTIDE SEQUENCE</scope>
    <source>
        <strain evidence="2">Tas13</strain>
    </source>
</reference>
<gene>
    <name evidence="2" type="ORF">KFK14_17755</name>
</gene>
<proteinExistence type="predicted"/>
<dbReference type="InterPro" id="IPR058744">
    <property type="entry name" value="BstA-like_C"/>
</dbReference>
<evidence type="ECO:0000259" key="1">
    <source>
        <dbReference type="PROSITE" id="PS51301"/>
    </source>
</evidence>
<dbReference type="Pfam" id="PF26567">
    <property type="entry name" value="BstA_C"/>
    <property type="match status" value="1"/>
</dbReference>
<accession>A0A975Q102</accession>
<dbReference type="PROSITE" id="PS51301">
    <property type="entry name" value="KILA_N"/>
    <property type="match status" value="1"/>
</dbReference>